<evidence type="ECO:0000256" key="1">
    <source>
        <dbReference type="SAM" id="MobiDB-lite"/>
    </source>
</evidence>
<dbReference type="PRINTS" id="PR00364">
    <property type="entry name" value="DISEASERSIST"/>
</dbReference>
<dbReference type="RefSeq" id="WP_184285099.1">
    <property type="nucleotide sequence ID" value="NZ_JACHIS010000001.1"/>
</dbReference>
<dbReference type="PANTHER" id="PTHR46082:SF6">
    <property type="entry name" value="AAA+ ATPASE DOMAIN-CONTAINING PROTEIN-RELATED"/>
    <property type="match status" value="1"/>
</dbReference>
<proteinExistence type="predicted"/>
<evidence type="ECO:0000313" key="5">
    <source>
        <dbReference type="Proteomes" id="UP000095210"/>
    </source>
</evidence>
<dbReference type="InterPro" id="IPR002182">
    <property type="entry name" value="NB-ARC"/>
</dbReference>
<dbReference type="GO" id="GO:0043531">
    <property type="term" value="F:ADP binding"/>
    <property type="evidence" value="ECO:0007669"/>
    <property type="project" value="InterPro"/>
</dbReference>
<accession>A0AAC9HMD0</accession>
<dbReference type="SUPFAM" id="SSF48452">
    <property type="entry name" value="TPR-like"/>
    <property type="match status" value="2"/>
</dbReference>
<dbReference type="InterPro" id="IPR027417">
    <property type="entry name" value="P-loop_NTPase"/>
</dbReference>
<feature type="domain" description="DUF7779" evidence="3">
    <location>
        <begin position="312"/>
        <end position="398"/>
    </location>
</feature>
<feature type="domain" description="NB-ARC" evidence="2">
    <location>
        <begin position="80"/>
        <end position="217"/>
    </location>
</feature>
<dbReference type="SUPFAM" id="SSF52540">
    <property type="entry name" value="P-loop containing nucleoside triphosphate hydrolases"/>
    <property type="match status" value="1"/>
</dbReference>
<dbReference type="Pfam" id="PF25000">
    <property type="entry name" value="DUF7779"/>
    <property type="match status" value="1"/>
</dbReference>
<evidence type="ECO:0000259" key="2">
    <source>
        <dbReference type="Pfam" id="PF00931"/>
    </source>
</evidence>
<feature type="region of interest" description="Disordered" evidence="1">
    <location>
        <begin position="728"/>
        <end position="752"/>
    </location>
</feature>
<reference evidence="5" key="1">
    <citation type="submission" date="2016-03" db="EMBL/GenBank/DDBJ databases">
        <title>Complete genome sequence of the type strain Actinoalloteichus hymeniacidonis DSM 45092.</title>
        <authorList>
            <person name="Schaffert L."/>
            <person name="Albersmeier A."/>
            <person name="Winkler A."/>
            <person name="Kalinowski J."/>
            <person name="Zotchev S."/>
            <person name="Ruckert C."/>
        </authorList>
    </citation>
    <scope>NUCLEOTIDE SEQUENCE [LARGE SCALE GENOMIC DNA]</scope>
    <source>
        <strain evidence="5">HPA177(T) (DSM 45092(T))</strain>
    </source>
</reference>
<dbReference type="InterPro" id="IPR056681">
    <property type="entry name" value="DUF7779"/>
</dbReference>
<sequence length="752" mass="82222">MSEEPGTHNELSGRARNVSQARDILGPVFQGGVHHHQAPQVEWPCRVGTLPPRAHCFQPRDTAARLSEVDNAADATPCRVITGLGGVGKTQLAAEHARQSWQDRRVDLLVWITADSREAIVSSYASAARKLGQSTSTDEHDDAESSRRFLEWLDTTDRRWLIVLDDVQNPAYLRDLWPPQQPTGRVLVTSRRQDSALAWRGHLVEIGLFTSQEATDYLHAVLAQRPALIDGAAELAAELGCLPLALAQAAAYLLDRRLSCSVYLQRFTDRRRRLAELFPRAENLPDDHHTTLATTWSLSIQLADQLEPAGLARPLLELAAMLDPNGIPKAVLTAPAALDYLTSMLSRTDPLQAEDAADALHNLNHLSLAAVDFDDPNRSVRVHALVQRATRDQLSDDNLAIVAHAAADALLDSWPEVDRDNEYGQALRANSDAVQTHGEEHLWHPNIHPVLFHSGASRGKAGFASDAAAYFQHLHEHAVRVLGSEHPNTLTVRSFLAGWQAEEGDAFMAIVEFESLLADQARILGPDHPDTLNTHNNLAVWRAELGDTAGAAVAIKTVLPAMVRVLGPYHSSTLSARGILANLRGKAGDVAGAVAEYEAILAAMLRILSPDHPRTLKTRSELANWRAEAGDTAEAIIEFEALVADRSRILGPDHPDTLNARNALAVWRARAGEVVAGALELEEVFRSMLRVLGPAHLYTLNARENLRSLQQQIGEMISAIGQFAAMIDKPSSDRPHAPTRFEEGVQNTDDAS</sequence>
<gene>
    <name evidence="4" type="ORF">TL08_05760</name>
</gene>
<name>A0AAC9HMD0_9PSEU</name>
<evidence type="ECO:0000313" key="4">
    <source>
        <dbReference type="EMBL" id="AOS61977.1"/>
    </source>
</evidence>
<dbReference type="InterPro" id="IPR011990">
    <property type="entry name" value="TPR-like_helical_dom_sf"/>
</dbReference>
<protein>
    <submittedName>
        <fullName evidence="4">NB-ARC domain-containing protein</fullName>
    </submittedName>
</protein>
<dbReference type="Proteomes" id="UP000095210">
    <property type="component" value="Chromosome"/>
</dbReference>
<dbReference type="Pfam" id="PF13424">
    <property type="entry name" value="TPR_12"/>
    <property type="match status" value="1"/>
</dbReference>
<organism evidence="4 5">
    <name type="scientific">Actinoalloteichus hymeniacidonis</name>
    <dbReference type="NCBI Taxonomy" id="340345"/>
    <lineage>
        <taxon>Bacteria</taxon>
        <taxon>Bacillati</taxon>
        <taxon>Actinomycetota</taxon>
        <taxon>Actinomycetes</taxon>
        <taxon>Pseudonocardiales</taxon>
        <taxon>Pseudonocardiaceae</taxon>
        <taxon>Actinoalloteichus</taxon>
    </lineage>
</organism>
<dbReference type="InterPro" id="IPR053137">
    <property type="entry name" value="NLR-like"/>
</dbReference>
<evidence type="ECO:0000259" key="3">
    <source>
        <dbReference type="Pfam" id="PF25000"/>
    </source>
</evidence>
<dbReference type="PANTHER" id="PTHR46082">
    <property type="entry name" value="ATP/GTP-BINDING PROTEIN-RELATED"/>
    <property type="match status" value="1"/>
</dbReference>
<dbReference type="EMBL" id="CP014859">
    <property type="protein sequence ID" value="AOS61977.1"/>
    <property type="molecule type" value="Genomic_DNA"/>
</dbReference>
<dbReference type="Pfam" id="PF00931">
    <property type="entry name" value="NB-ARC"/>
    <property type="match status" value="1"/>
</dbReference>
<dbReference type="KEGG" id="ahm:TL08_05760"/>
<dbReference type="Gene3D" id="1.25.40.10">
    <property type="entry name" value="Tetratricopeptide repeat domain"/>
    <property type="match status" value="2"/>
</dbReference>
<feature type="compositionally biased region" description="Basic and acidic residues" evidence="1">
    <location>
        <begin position="730"/>
        <end position="743"/>
    </location>
</feature>
<dbReference type="AlphaFoldDB" id="A0AAC9HMD0"/>
<dbReference type="Gene3D" id="3.40.50.300">
    <property type="entry name" value="P-loop containing nucleotide triphosphate hydrolases"/>
    <property type="match status" value="1"/>
</dbReference>
<keyword evidence="5" id="KW-1185">Reference proteome</keyword>